<dbReference type="PANTHER" id="PTHR47660:SF2">
    <property type="entry name" value="TRANSCRIPTION FACTOR WITH C2H2 AND ZN(2)-CYS(6) DNA BINDING DOMAIN (EUROFUNG)"/>
    <property type="match status" value="1"/>
</dbReference>
<comment type="caution">
    <text evidence="6">The sequence shown here is derived from an EMBL/GenBank/DDBJ whole genome shotgun (WGS) entry which is preliminary data.</text>
</comment>
<keyword evidence="1" id="KW-0479">Metal-binding</keyword>
<dbReference type="PANTHER" id="PTHR47660">
    <property type="entry name" value="TRANSCRIPTION FACTOR WITH C2H2 AND ZN(2)-CYS(6) DNA BINDING DOMAIN (EUROFUNG)-RELATED-RELATED"/>
    <property type="match status" value="1"/>
</dbReference>
<evidence type="ECO:0000313" key="7">
    <source>
        <dbReference type="Proteomes" id="UP001320420"/>
    </source>
</evidence>
<evidence type="ECO:0000256" key="2">
    <source>
        <dbReference type="ARBA" id="ARBA00022833"/>
    </source>
</evidence>
<reference evidence="6 7" key="1">
    <citation type="submission" date="2024-02" db="EMBL/GenBank/DDBJ databases">
        <title>De novo assembly and annotation of 12 fungi associated with fruit tree decline syndrome in Ontario, Canada.</title>
        <authorList>
            <person name="Sulman M."/>
            <person name="Ellouze W."/>
            <person name="Ilyukhin E."/>
        </authorList>
    </citation>
    <scope>NUCLEOTIDE SEQUENCE [LARGE SCALE GENOMIC DNA]</scope>
    <source>
        <strain evidence="6 7">M11/M66-122</strain>
    </source>
</reference>
<keyword evidence="7" id="KW-1185">Reference proteome</keyword>
<evidence type="ECO:0000256" key="1">
    <source>
        <dbReference type="ARBA" id="ARBA00022723"/>
    </source>
</evidence>
<evidence type="ECO:0000256" key="3">
    <source>
        <dbReference type="ARBA" id="ARBA00023015"/>
    </source>
</evidence>
<gene>
    <name evidence="6" type="ORF">SLS62_002787</name>
</gene>
<dbReference type="GO" id="GO:0046872">
    <property type="term" value="F:metal ion binding"/>
    <property type="evidence" value="ECO:0007669"/>
    <property type="project" value="UniProtKB-KW"/>
</dbReference>
<keyword evidence="2" id="KW-0862">Zinc</keyword>
<evidence type="ECO:0000256" key="5">
    <source>
        <dbReference type="ARBA" id="ARBA00023242"/>
    </source>
</evidence>
<organism evidence="6 7">
    <name type="scientific">Diatrype stigma</name>
    <dbReference type="NCBI Taxonomy" id="117547"/>
    <lineage>
        <taxon>Eukaryota</taxon>
        <taxon>Fungi</taxon>
        <taxon>Dikarya</taxon>
        <taxon>Ascomycota</taxon>
        <taxon>Pezizomycotina</taxon>
        <taxon>Sordariomycetes</taxon>
        <taxon>Xylariomycetidae</taxon>
        <taxon>Xylariales</taxon>
        <taxon>Diatrypaceae</taxon>
        <taxon>Diatrype</taxon>
    </lineage>
</organism>
<keyword evidence="5" id="KW-0539">Nucleus</keyword>
<protein>
    <submittedName>
        <fullName evidence="6">Uncharacterized protein</fullName>
    </submittedName>
</protein>
<accession>A0AAN9YUP6</accession>
<keyword evidence="3" id="KW-0805">Transcription regulation</keyword>
<dbReference type="Proteomes" id="UP001320420">
    <property type="component" value="Unassembled WGS sequence"/>
</dbReference>
<sequence length="340" mass="38502">MEEISMTKSTTPVMSYAELTLPLPEAKELWLAKTSKEWKSQFLLRSAGQSKRTPSLGDLIHDITLLSANHQRLDTQYVISIYLHGYWSLISEWRRLCVVHRSNTFSDSSQDGPNLLLNLRHQELCKNLRKFQNDWYAVHSPKEALLLNLDFMNLYSSLNDLQVFTGKEGEEQARQIYPTLQSWAESTDGRQSVWHAGQILRQAKAFPPGHLREFYAIAVYQATLTIWSYSVVTRTTRNQPVMNTGSREEILYLDDIESAGVQQFISYGQGRPAIRGPLPKGNHQRYVEASLDDPRSCMSISVDIIRANCSSGKDILAPVVENLCQLINQLGNAAWAIGLG</sequence>
<name>A0AAN9YUP6_9PEZI</name>
<evidence type="ECO:0000256" key="4">
    <source>
        <dbReference type="ARBA" id="ARBA00023163"/>
    </source>
</evidence>
<proteinExistence type="predicted"/>
<dbReference type="AlphaFoldDB" id="A0AAN9YUP6"/>
<evidence type="ECO:0000313" key="6">
    <source>
        <dbReference type="EMBL" id="KAK7755282.1"/>
    </source>
</evidence>
<dbReference type="EMBL" id="JAKJXP020000014">
    <property type="protein sequence ID" value="KAK7755282.1"/>
    <property type="molecule type" value="Genomic_DNA"/>
</dbReference>
<keyword evidence="4" id="KW-0804">Transcription</keyword>